<dbReference type="PANTHER" id="PTHR34075">
    <property type="entry name" value="BLR3430 PROTEIN"/>
    <property type="match status" value="1"/>
</dbReference>
<dbReference type="AlphaFoldDB" id="A0A6N4WB71"/>
<dbReference type="Pfam" id="PF01796">
    <property type="entry name" value="OB_ChsH2_C"/>
    <property type="match status" value="1"/>
</dbReference>
<organism evidence="2 3">
    <name type="scientific">Mycolicibacterium anyangense</name>
    <dbReference type="NCBI Taxonomy" id="1431246"/>
    <lineage>
        <taxon>Bacteria</taxon>
        <taxon>Bacillati</taxon>
        <taxon>Actinomycetota</taxon>
        <taxon>Actinomycetes</taxon>
        <taxon>Mycobacteriales</taxon>
        <taxon>Mycobacteriaceae</taxon>
        <taxon>Mycolicibacterium</taxon>
    </lineage>
</organism>
<evidence type="ECO:0000259" key="1">
    <source>
        <dbReference type="Pfam" id="PF01796"/>
    </source>
</evidence>
<dbReference type="RefSeq" id="WP_163804631.1">
    <property type="nucleotide sequence ID" value="NZ_AP022620.1"/>
</dbReference>
<protein>
    <recommendedName>
        <fullName evidence="1">ChsH2 C-terminal OB-fold domain-containing protein</fullName>
    </recommendedName>
</protein>
<feature type="domain" description="ChsH2 C-terminal OB-fold" evidence="1">
    <location>
        <begin position="56"/>
        <end position="117"/>
    </location>
</feature>
<reference evidence="2 3" key="1">
    <citation type="journal article" date="2019" name="Emerg. Microbes Infect.">
        <title>Comprehensive subspecies identification of 175 nontuberculous mycobacteria species based on 7547 genomic profiles.</title>
        <authorList>
            <person name="Matsumoto Y."/>
            <person name="Kinjo T."/>
            <person name="Motooka D."/>
            <person name="Nabeya D."/>
            <person name="Jung N."/>
            <person name="Uechi K."/>
            <person name="Horii T."/>
            <person name="Iida T."/>
            <person name="Fujita J."/>
            <person name="Nakamura S."/>
        </authorList>
    </citation>
    <scope>NUCLEOTIDE SEQUENCE [LARGE SCALE GENOMIC DNA]</scope>
    <source>
        <strain evidence="2 3">JCM 30275</strain>
    </source>
</reference>
<dbReference type="InterPro" id="IPR002878">
    <property type="entry name" value="ChsH2_C"/>
</dbReference>
<proteinExistence type="predicted"/>
<dbReference type="EMBL" id="AP022620">
    <property type="protein sequence ID" value="BBZ77304.1"/>
    <property type="molecule type" value="Genomic_DNA"/>
</dbReference>
<dbReference type="SUPFAM" id="SSF50249">
    <property type="entry name" value="Nucleic acid-binding proteins"/>
    <property type="match status" value="1"/>
</dbReference>
<sequence>MNSYPTVQRDDSSAAFYDAASRGELQLKADRSGVIWPPQASLDPGDPDVTLQPVIASGAGTLVSWSVVHQAPHPLLAGAVPYVSAVVELSEGPWLFVRLYGDVEQCVVGAKVQVRFDSTGSSEQPGEVVPVFELVSG</sequence>
<dbReference type="KEGG" id="many:MANY_26410"/>
<dbReference type="Proteomes" id="UP000467249">
    <property type="component" value="Chromosome"/>
</dbReference>
<dbReference type="InterPro" id="IPR052513">
    <property type="entry name" value="Thioester_dehydratase-like"/>
</dbReference>
<accession>A0A6N4WB71</accession>
<evidence type="ECO:0000313" key="3">
    <source>
        <dbReference type="Proteomes" id="UP000467249"/>
    </source>
</evidence>
<keyword evidence="3" id="KW-1185">Reference proteome</keyword>
<dbReference type="PANTHER" id="PTHR34075:SF5">
    <property type="entry name" value="BLR3430 PROTEIN"/>
    <property type="match status" value="1"/>
</dbReference>
<evidence type="ECO:0000313" key="2">
    <source>
        <dbReference type="EMBL" id="BBZ77304.1"/>
    </source>
</evidence>
<gene>
    <name evidence="2" type="ORF">MANY_26410</name>
</gene>
<dbReference type="InterPro" id="IPR012340">
    <property type="entry name" value="NA-bd_OB-fold"/>
</dbReference>
<name>A0A6N4WB71_9MYCO</name>